<organism evidence="1 2">
    <name type="scientific">Paraphoma chrysanthemicola</name>
    <dbReference type="NCBI Taxonomy" id="798071"/>
    <lineage>
        <taxon>Eukaryota</taxon>
        <taxon>Fungi</taxon>
        <taxon>Dikarya</taxon>
        <taxon>Ascomycota</taxon>
        <taxon>Pezizomycotina</taxon>
        <taxon>Dothideomycetes</taxon>
        <taxon>Pleosporomycetidae</taxon>
        <taxon>Pleosporales</taxon>
        <taxon>Pleosporineae</taxon>
        <taxon>Phaeosphaeriaceae</taxon>
        <taxon>Paraphoma</taxon>
    </lineage>
</organism>
<gene>
    <name evidence="1" type="ORF">FB567DRAFT_448714</name>
</gene>
<sequence length="255" mass="29445">MAFRRGRKPTSGVKDVNQLFDHVKVFQDLLRFQHDPRDMDPAISVVQEYARAVRLLYIKTRWSKLGLADWHAEMRILLCARESTLMGLDIWEPLEDFFDTYIFEMEVQPMAELDAQGRKLVKRGLLRQLQDTASEKLEACHRDLCDLLADRLSNWRSLDSKMLIFKKKVWLDCEARGSLCLEPVNDYGTVNVVTNLADGPARNAQFDNSSSSPALPNQMPLAQYTLFLQQKQQENNVVQTQRVDSSGMLHRRLCI</sequence>
<dbReference type="Proteomes" id="UP000813461">
    <property type="component" value="Unassembled WGS sequence"/>
</dbReference>
<name>A0A8K0R019_9PLEO</name>
<evidence type="ECO:0000313" key="1">
    <source>
        <dbReference type="EMBL" id="KAH7080929.1"/>
    </source>
</evidence>
<accession>A0A8K0R019</accession>
<comment type="caution">
    <text evidence="1">The sequence shown here is derived from an EMBL/GenBank/DDBJ whole genome shotgun (WGS) entry which is preliminary data.</text>
</comment>
<protein>
    <submittedName>
        <fullName evidence="1">Uncharacterized protein</fullName>
    </submittedName>
</protein>
<reference evidence="1" key="1">
    <citation type="journal article" date="2021" name="Nat. Commun.">
        <title>Genetic determinants of endophytism in the Arabidopsis root mycobiome.</title>
        <authorList>
            <person name="Mesny F."/>
            <person name="Miyauchi S."/>
            <person name="Thiergart T."/>
            <person name="Pickel B."/>
            <person name="Atanasova L."/>
            <person name="Karlsson M."/>
            <person name="Huettel B."/>
            <person name="Barry K.W."/>
            <person name="Haridas S."/>
            <person name="Chen C."/>
            <person name="Bauer D."/>
            <person name="Andreopoulos W."/>
            <person name="Pangilinan J."/>
            <person name="LaButti K."/>
            <person name="Riley R."/>
            <person name="Lipzen A."/>
            <person name="Clum A."/>
            <person name="Drula E."/>
            <person name="Henrissat B."/>
            <person name="Kohler A."/>
            <person name="Grigoriev I.V."/>
            <person name="Martin F.M."/>
            <person name="Hacquard S."/>
        </authorList>
    </citation>
    <scope>NUCLEOTIDE SEQUENCE</scope>
    <source>
        <strain evidence="1">MPI-SDFR-AT-0120</strain>
    </source>
</reference>
<keyword evidence="2" id="KW-1185">Reference proteome</keyword>
<dbReference type="AlphaFoldDB" id="A0A8K0R019"/>
<dbReference type="OrthoDB" id="3782170at2759"/>
<dbReference type="EMBL" id="JAGMVJ010000015">
    <property type="protein sequence ID" value="KAH7080929.1"/>
    <property type="molecule type" value="Genomic_DNA"/>
</dbReference>
<evidence type="ECO:0000313" key="2">
    <source>
        <dbReference type="Proteomes" id="UP000813461"/>
    </source>
</evidence>
<proteinExistence type="predicted"/>